<feature type="active site" evidence="6 7">
    <location>
        <position position="171"/>
    </location>
</feature>
<dbReference type="PANTHER" id="PTHR42872">
    <property type="entry name" value="PROTEIN-GLUTAMATE METHYLESTERASE/PROTEIN-GLUTAMINE GLUTAMINASE"/>
    <property type="match status" value="1"/>
</dbReference>
<dbReference type="NCBIfam" id="NF009206">
    <property type="entry name" value="PRK12555.1"/>
    <property type="match status" value="1"/>
</dbReference>
<evidence type="ECO:0000259" key="10">
    <source>
        <dbReference type="PROSITE" id="PS50122"/>
    </source>
</evidence>
<dbReference type="SUPFAM" id="SSF52738">
    <property type="entry name" value="Methylesterase CheB, C-terminal domain"/>
    <property type="match status" value="1"/>
</dbReference>
<comment type="catalytic activity">
    <reaction evidence="6">
        <text>L-glutaminyl-[protein] + H2O = L-glutamyl-[protein] + NH4(+)</text>
        <dbReference type="Rhea" id="RHEA:16441"/>
        <dbReference type="Rhea" id="RHEA-COMP:10207"/>
        <dbReference type="Rhea" id="RHEA-COMP:10208"/>
        <dbReference type="ChEBI" id="CHEBI:15377"/>
        <dbReference type="ChEBI" id="CHEBI:28938"/>
        <dbReference type="ChEBI" id="CHEBI:29973"/>
        <dbReference type="ChEBI" id="CHEBI:30011"/>
        <dbReference type="EC" id="3.5.1.44"/>
    </reaction>
</comment>
<dbReference type="PROSITE" id="PS50122">
    <property type="entry name" value="CHEB"/>
    <property type="match status" value="1"/>
</dbReference>
<evidence type="ECO:0000256" key="7">
    <source>
        <dbReference type="PROSITE-ProRule" id="PRU00050"/>
    </source>
</evidence>
<keyword evidence="6 8" id="KW-0597">Phosphoprotein</keyword>
<dbReference type="Pfam" id="PF00072">
    <property type="entry name" value="Response_reg"/>
    <property type="match status" value="1"/>
</dbReference>
<accession>A0A5D8QIG4</accession>
<keyword evidence="12" id="KW-1185">Reference proteome</keyword>
<name>A0A5D8QIG4_9THEO</name>
<evidence type="ECO:0000313" key="11">
    <source>
        <dbReference type="EMBL" id="TZE83333.1"/>
    </source>
</evidence>
<gene>
    <name evidence="6" type="primary">cheB</name>
    <name evidence="11" type="ORF">FWJ32_00145</name>
</gene>
<comment type="function">
    <text evidence="4">May play the central regulatory role in sporulation. It may be an element of the effector pathway responsible for the activation of sporulation genes in response to nutritional stress. Spo0A may act in concert with spo0H (a sigma factor) to control the expression of some genes that are critical to the sporulation process.</text>
</comment>
<dbReference type="CDD" id="cd16432">
    <property type="entry name" value="CheB_Rec"/>
    <property type="match status" value="1"/>
</dbReference>
<evidence type="ECO:0000259" key="9">
    <source>
        <dbReference type="PROSITE" id="PS50110"/>
    </source>
</evidence>
<dbReference type="GO" id="GO:0006935">
    <property type="term" value="P:chemotaxis"/>
    <property type="evidence" value="ECO:0007669"/>
    <property type="project" value="UniProtKB-UniRule"/>
</dbReference>
<dbReference type="GO" id="GO:0000156">
    <property type="term" value="F:phosphorelay response regulator activity"/>
    <property type="evidence" value="ECO:0007669"/>
    <property type="project" value="InterPro"/>
</dbReference>
<evidence type="ECO:0000256" key="1">
    <source>
        <dbReference type="ARBA" id="ARBA00022490"/>
    </source>
</evidence>
<dbReference type="AlphaFoldDB" id="A0A5D8QIG4"/>
<comment type="function">
    <text evidence="6">Involved in chemotaxis. Part of a chemotaxis signal transduction system that modulates chemotaxis in response to various stimuli. Catalyzes the demethylation of specific methylglutamate residues introduced into the chemoreceptors (methyl-accepting chemotaxis proteins or MCP) by CheR. Also mediates the irreversible deamidation of specific glutamine residues to glutamic acid.</text>
</comment>
<reference evidence="11 12" key="1">
    <citation type="submission" date="2019-08" db="EMBL/GenBank/DDBJ databases">
        <title>Calorimonas adulescens gen. nov., sp. nov., an anaerobic thermophilic bacterium from Sakhalin hot spring.</title>
        <authorList>
            <person name="Khomyakova M.A."/>
            <person name="Merkel A.Y."/>
            <person name="Novikov A."/>
            <person name="Bonch-Osmolovskaya E.A."/>
            <person name="Slobodkin A.I."/>
        </authorList>
    </citation>
    <scope>NUCLEOTIDE SEQUENCE [LARGE SCALE GENOMIC DNA]</scope>
    <source>
        <strain evidence="11 12">A05MB</strain>
    </source>
</reference>
<dbReference type="PANTHER" id="PTHR42872:SF6">
    <property type="entry name" value="PROTEIN-GLUTAMATE METHYLESTERASE_PROTEIN-GLUTAMINE GLUTAMINASE"/>
    <property type="match status" value="1"/>
</dbReference>
<dbReference type="PROSITE" id="PS50110">
    <property type="entry name" value="RESPONSE_REGULATORY"/>
    <property type="match status" value="1"/>
</dbReference>
<dbReference type="PIRSF" id="PIRSF000876">
    <property type="entry name" value="RR_chemtxs_CheB"/>
    <property type="match status" value="1"/>
</dbReference>
<dbReference type="NCBIfam" id="NF001965">
    <property type="entry name" value="PRK00742.1"/>
    <property type="match status" value="1"/>
</dbReference>
<dbReference type="CDD" id="cd17541">
    <property type="entry name" value="REC_CheB-like"/>
    <property type="match status" value="1"/>
</dbReference>
<feature type="active site" evidence="6 7">
    <location>
        <position position="198"/>
    </location>
</feature>
<dbReference type="EC" id="3.5.1.44" evidence="6"/>
<evidence type="ECO:0000256" key="5">
    <source>
        <dbReference type="ARBA" id="ARBA00048267"/>
    </source>
</evidence>
<proteinExistence type="inferred from homology"/>
<evidence type="ECO:0000256" key="3">
    <source>
        <dbReference type="ARBA" id="ARBA00022801"/>
    </source>
</evidence>
<evidence type="ECO:0000256" key="4">
    <source>
        <dbReference type="ARBA" id="ARBA00024867"/>
    </source>
</evidence>
<feature type="modified residue" description="4-aspartylphosphate" evidence="6 8">
    <location>
        <position position="58"/>
    </location>
</feature>
<dbReference type="GO" id="GO:0008984">
    <property type="term" value="F:protein-glutamate methylesterase activity"/>
    <property type="evidence" value="ECO:0007669"/>
    <property type="project" value="UniProtKB-UniRule"/>
</dbReference>
<dbReference type="SMART" id="SM00448">
    <property type="entry name" value="REC"/>
    <property type="match status" value="1"/>
</dbReference>
<feature type="domain" description="CheB-type methylesterase" evidence="10">
    <location>
        <begin position="163"/>
        <end position="344"/>
    </location>
</feature>
<dbReference type="EMBL" id="VTPS01000001">
    <property type="protein sequence ID" value="TZE83333.1"/>
    <property type="molecule type" value="Genomic_DNA"/>
</dbReference>
<dbReference type="GO" id="GO:0050568">
    <property type="term" value="F:protein-glutamine glutaminase activity"/>
    <property type="evidence" value="ECO:0007669"/>
    <property type="project" value="UniProtKB-UniRule"/>
</dbReference>
<feature type="active site" evidence="6 7">
    <location>
        <position position="293"/>
    </location>
</feature>
<comment type="domain">
    <text evidence="6">Contains a C-terminal catalytic domain, and an N-terminal region which modulates catalytic activity.</text>
</comment>
<dbReference type="SUPFAM" id="SSF52172">
    <property type="entry name" value="CheY-like"/>
    <property type="match status" value="1"/>
</dbReference>
<dbReference type="InterPro" id="IPR001789">
    <property type="entry name" value="Sig_transdc_resp-reg_receiver"/>
</dbReference>
<keyword evidence="1 6" id="KW-0963">Cytoplasm</keyword>
<evidence type="ECO:0000256" key="8">
    <source>
        <dbReference type="PROSITE-ProRule" id="PRU00169"/>
    </source>
</evidence>
<dbReference type="RefSeq" id="WP_149543951.1">
    <property type="nucleotide sequence ID" value="NZ_VTPS01000001.1"/>
</dbReference>
<dbReference type="HAMAP" id="MF_00099">
    <property type="entry name" value="CheB_chemtxs"/>
    <property type="match status" value="1"/>
</dbReference>
<dbReference type="Pfam" id="PF01339">
    <property type="entry name" value="CheB_methylest"/>
    <property type="match status" value="1"/>
</dbReference>
<feature type="domain" description="Response regulatory" evidence="9">
    <location>
        <begin position="7"/>
        <end position="124"/>
    </location>
</feature>
<comment type="PTM">
    <text evidence="6">Phosphorylated by CheA. Phosphorylation of the N-terminal regulatory domain activates the methylesterase activity.</text>
</comment>
<organism evidence="11 12">
    <name type="scientific">Calorimonas adulescens</name>
    <dbReference type="NCBI Taxonomy" id="2606906"/>
    <lineage>
        <taxon>Bacteria</taxon>
        <taxon>Bacillati</taxon>
        <taxon>Bacillota</taxon>
        <taxon>Clostridia</taxon>
        <taxon>Thermoanaerobacterales</taxon>
        <taxon>Thermoanaerobacteraceae</taxon>
        <taxon>Calorimonas</taxon>
    </lineage>
</organism>
<protein>
    <recommendedName>
        <fullName evidence="6">Protein-glutamate methylesterase/protein-glutamine glutaminase</fullName>
        <ecNumber evidence="6">3.1.1.61</ecNumber>
        <ecNumber evidence="6">3.5.1.44</ecNumber>
    </recommendedName>
</protein>
<dbReference type="Gene3D" id="3.40.50.180">
    <property type="entry name" value="Methylesterase CheB, C-terminal domain"/>
    <property type="match status" value="1"/>
</dbReference>
<keyword evidence="2 6" id="KW-0145">Chemotaxis</keyword>
<comment type="catalytic activity">
    <reaction evidence="5 6">
        <text>[protein]-L-glutamate 5-O-methyl ester + H2O = L-glutamyl-[protein] + methanol + H(+)</text>
        <dbReference type="Rhea" id="RHEA:23236"/>
        <dbReference type="Rhea" id="RHEA-COMP:10208"/>
        <dbReference type="Rhea" id="RHEA-COMP:10311"/>
        <dbReference type="ChEBI" id="CHEBI:15377"/>
        <dbReference type="ChEBI" id="CHEBI:15378"/>
        <dbReference type="ChEBI" id="CHEBI:17790"/>
        <dbReference type="ChEBI" id="CHEBI:29973"/>
        <dbReference type="ChEBI" id="CHEBI:82795"/>
        <dbReference type="EC" id="3.1.1.61"/>
    </reaction>
</comment>
<comment type="caution">
    <text evidence="11">The sequence shown here is derived from an EMBL/GenBank/DDBJ whole genome shotgun (WGS) entry which is preliminary data.</text>
</comment>
<evidence type="ECO:0000256" key="6">
    <source>
        <dbReference type="HAMAP-Rule" id="MF_00099"/>
    </source>
</evidence>
<dbReference type="EC" id="3.1.1.61" evidence="6"/>
<dbReference type="GO" id="GO:0005737">
    <property type="term" value="C:cytoplasm"/>
    <property type="evidence" value="ECO:0007669"/>
    <property type="project" value="UniProtKB-SubCell"/>
</dbReference>
<evidence type="ECO:0000313" key="12">
    <source>
        <dbReference type="Proteomes" id="UP000322976"/>
    </source>
</evidence>
<sequence>MSTSKVKVMVVDDSAFMRKFVSDIVNSSEDMYVIDTAVNGLEAVSKVVDRRPDVVLMDVEMPIMDGLTAVKKIMEVRPTPIIMLSALTKEGAETTLKALELGAIDFVLKPSNFIYFKTQNIDQLLIEKILMASKTNLFNLSPVSRVDHLHKATQTMNLKDNLKNLVAIGVSTGGPKALQYVVPQLPADLPSAVLIVQHMPAGFTRSLANRLNEISNMLVKEAEDGENINPGTVYIAPGGYHMKVYAKDRKYFIGLSNEPPVKGLKPCFDILLSSLSKIDLKIIAVIMTGMGNDGTKGLIELRDREVYMIAQNEKTSTIYGMPKSAIETGLIDEVLPLDRIAEKIEKIARGF</sequence>
<evidence type="ECO:0000256" key="2">
    <source>
        <dbReference type="ARBA" id="ARBA00022500"/>
    </source>
</evidence>
<dbReference type="InterPro" id="IPR011006">
    <property type="entry name" value="CheY-like_superfamily"/>
</dbReference>
<dbReference type="InterPro" id="IPR008248">
    <property type="entry name" value="CheB-like"/>
</dbReference>
<comment type="subcellular location">
    <subcellularLocation>
        <location evidence="6">Cytoplasm</location>
    </subcellularLocation>
</comment>
<dbReference type="Gene3D" id="3.40.50.2300">
    <property type="match status" value="1"/>
</dbReference>
<dbReference type="Proteomes" id="UP000322976">
    <property type="component" value="Unassembled WGS sequence"/>
</dbReference>
<comment type="similarity">
    <text evidence="6">Belongs to the CheB family.</text>
</comment>
<dbReference type="InterPro" id="IPR035909">
    <property type="entry name" value="CheB_C"/>
</dbReference>
<keyword evidence="3 6" id="KW-0378">Hydrolase</keyword>
<dbReference type="InterPro" id="IPR000673">
    <property type="entry name" value="Sig_transdc_resp-reg_Me-estase"/>
</dbReference>